<protein>
    <submittedName>
        <fullName evidence="2">Uncharacterized protein</fullName>
    </submittedName>
</protein>
<dbReference type="Proteomes" id="UP000030129">
    <property type="component" value="Unassembled WGS sequence"/>
</dbReference>
<dbReference type="RefSeq" id="WP_035133161.1">
    <property type="nucleotide sequence ID" value="NZ_JRLV01000008.1"/>
</dbReference>
<accession>A0A0A2LPH3</accession>
<proteinExistence type="predicted"/>
<reference evidence="2 3" key="1">
    <citation type="submission" date="2013-09" db="EMBL/GenBank/DDBJ databases">
        <authorList>
            <person name="Zeng Z."/>
            <person name="Chen C."/>
        </authorList>
    </citation>
    <scope>NUCLEOTIDE SEQUENCE [LARGE SCALE GENOMIC DNA]</scope>
    <source>
        <strain evidence="2 3">F44-8</strain>
    </source>
</reference>
<name>A0A0A2LPH3_9FLAO</name>
<gene>
    <name evidence="2" type="ORF">Q763_08570</name>
</gene>
<keyword evidence="1" id="KW-0812">Transmembrane</keyword>
<keyword evidence="1" id="KW-0472">Membrane</keyword>
<sequence length="178" mass="20950">MTEEIKRNHKALSNIFALIFSITFGLSFIVIVSTGNLSLKPLLYSAVATFAFALFVPLYLLILFYIAGKKEKRFFSESPYNYIEQNLIEYSYDKKNRFSFCKKQHVFNHKGLKYTAVFYTNVYKTVYGDLLLIIKHEDNDINIVHPIDYKNQKFSEKEFIEELDNIKTDESRIVLRDI</sequence>
<feature type="transmembrane region" description="Helical" evidence="1">
    <location>
        <begin position="43"/>
        <end position="66"/>
    </location>
</feature>
<keyword evidence="3" id="KW-1185">Reference proteome</keyword>
<dbReference type="AlphaFoldDB" id="A0A0A2LPH3"/>
<evidence type="ECO:0000313" key="3">
    <source>
        <dbReference type="Proteomes" id="UP000030129"/>
    </source>
</evidence>
<keyword evidence="1" id="KW-1133">Transmembrane helix</keyword>
<feature type="transmembrane region" description="Helical" evidence="1">
    <location>
        <begin position="12"/>
        <end position="31"/>
    </location>
</feature>
<evidence type="ECO:0000313" key="2">
    <source>
        <dbReference type="EMBL" id="KGO81128.1"/>
    </source>
</evidence>
<comment type="caution">
    <text evidence="2">The sequence shown here is derived from an EMBL/GenBank/DDBJ whole genome shotgun (WGS) entry which is preliminary data.</text>
</comment>
<dbReference type="EMBL" id="JRLV01000008">
    <property type="protein sequence ID" value="KGO81128.1"/>
    <property type="molecule type" value="Genomic_DNA"/>
</dbReference>
<dbReference type="STRING" id="1406840.Q763_08570"/>
<organism evidence="2 3">
    <name type="scientific">Flavobacterium beibuense F44-8</name>
    <dbReference type="NCBI Taxonomy" id="1406840"/>
    <lineage>
        <taxon>Bacteria</taxon>
        <taxon>Pseudomonadati</taxon>
        <taxon>Bacteroidota</taxon>
        <taxon>Flavobacteriia</taxon>
        <taxon>Flavobacteriales</taxon>
        <taxon>Flavobacteriaceae</taxon>
        <taxon>Flavobacterium</taxon>
    </lineage>
</organism>
<evidence type="ECO:0000256" key="1">
    <source>
        <dbReference type="SAM" id="Phobius"/>
    </source>
</evidence>